<evidence type="ECO:0000256" key="8">
    <source>
        <dbReference type="ARBA" id="ARBA00022842"/>
    </source>
</evidence>
<dbReference type="EC" id="2.7.11.1" evidence="1"/>
<organism evidence="14 15">
    <name type="scientific">Teladorsagia circumcincta</name>
    <name type="common">Brown stomach worm</name>
    <name type="synonym">Ostertagia circumcincta</name>
    <dbReference type="NCBI Taxonomy" id="45464"/>
    <lineage>
        <taxon>Eukaryota</taxon>
        <taxon>Metazoa</taxon>
        <taxon>Ecdysozoa</taxon>
        <taxon>Nematoda</taxon>
        <taxon>Chromadorea</taxon>
        <taxon>Rhabditida</taxon>
        <taxon>Rhabditina</taxon>
        <taxon>Rhabditomorpha</taxon>
        <taxon>Strongyloidea</taxon>
        <taxon>Trichostrongylidae</taxon>
        <taxon>Teladorsagia</taxon>
    </lineage>
</organism>
<dbReference type="GO" id="GO:0004674">
    <property type="term" value="F:protein serine/threonine kinase activity"/>
    <property type="evidence" value="ECO:0007669"/>
    <property type="project" value="UniProtKB-KW"/>
</dbReference>
<dbReference type="InterPro" id="IPR000719">
    <property type="entry name" value="Prot_kinase_dom"/>
</dbReference>
<dbReference type="InterPro" id="IPR050339">
    <property type="entry name" value="CC_SR_Kinase"/>
</dbReference>
<feature type="domain" description="Protein kinase" evidence="13">
    <location>
        <begin position="1"/>
        <end position="177"/>
    </location>
</feature>
<evidence type="ECO:0000256" key="6">
    <source>
        <dbReference type="ARBA" id="ARBA00022777"/>
    </source>
</evidence>
<reference evidence="14 15" key="1">
    <citation type="submission" date="2015-09" db="EMBL/GenBank/DDBJ databases">
        <title>Draft genome of the parasitic nematode Teladorsagia circumcincta isolate WARC Sus (inbred).</title>
        <authorList>
            <person name="Mitreva M."/>
        </authorList>
    </citation>
    <scope>NUCLEOTIDE SEQUENCE [LARGE SCALE GENOMIC DNA]</scope>
    <source>
        <strain evidence="14 15">S</strain>
    </source>
</reference>
<feature type="non-terminal residue" evidence="14">
    <location>
        <position position="190"/>
    </location>
</feature>
<dbReference type="GO" id="GO:0005524">
    <property type="term" value="F:ATP binding"/>
    <property type="evidence" value="ECO:0007669"/>
    <property type="project" value="UniProtKB-KW"/>
</dbReference>
<sequence>GRLYIQTELCGSNLEDYRRCMGILGENELYLVMLNLLQAIVHMHSMGLLHMDVKPSNIFISIDGTSCKLGDFGLAFNLNEDPMDSAEEGDKYYMAPEILNNPPTTAADVYSLGVTLLELATNVDLEKDKESIRKCDIPTHWFGELDRNFVAIIKSMLEPNPSERPTTAGLLKTLRLLRSQPDTRYFQEHG</sequence>
<evidence type="ECO:0000256" key="7">
    <source>
        <dbReference type="ARBA" id="ARBA00022840"/>
    </source>
</evidence>
<evidence type="ECO:0000313" key="15">
    <source>
        <dbReference type="Proteomes" id="UP000230423"/>
    </source>
</evidence>
<dbReference type="PROSITE" id="PS50011">
    <property type="entry name" value="PROTEIN_KINASE_DOM"/>
    <property type="match status" value="1"/>
</dbReference>
<evidence type="ECO:0000256" key="11">
    <source>
        <dbReference type="ARBA" id="ARBA00047899"/>
    </source>
</evidence>
<evidence type="ECO:0000256" key="3">
    <source>
        <dbReference type="ARBA" id="ARBA00022679"/>
    </source>
</evidence>
<keyword evidence="9" id="KW-0131">Cell cycle</keyword>
<dbReference type="AlphaFoldDB" id="A0A2G9TCP0"/>
<dbReference type="Gene3D" id="1.10.510.10">
    <property type="entry name" value="Transferase(Phosphotransferase) domain 1"/>
    <property type="match status" value="1"/>
</dbReference>
<name>A0A2G9TCP0_TELCI</name>
<dbReference type="PANTHER" id="PTHR11042">
    <property type="entry name" value="EUKARYOTIC TRANSLATION INITIATION FACTOR 2-ALPHA KINASE EIF2-ALPHA KINASE -RELATED"/>
    <property type="match status" value="1"/>
</dbReference>
<dbReference type="EMBL" id="KZ384440">
    <property type="protein sequence ID" value="PIO55736.1"/>
    <property type="molecule type" value="Genomic_DNA"/>
</dbReference>
<evidence type="ECO:0000256" key="4">
    <source>
        <dbReference type="ARBA" id="ARBA00022723"/>
    </source>
</evidence>
<proteinExistence type="inferred from homology"/>
<keyword evidence="15" id="KW-1185">Reference proteome</keyword>
<dbReference type="Proteomes" id="UP000230423">
    <property type="component" value="Unassembled WGS sequence"/>
</dbReference>
<keyword evidence="8" id="KW-0460">Magnesium</keyword>
<evidence type="ECO:0000256" key="5">
    <source>
        <dbReference type="ARBA" id="ARBA00022741"/>
    </source>
</evidence>
<comment type="catalytic activity">
    <reaction evidence="11">
        <text>L-threonyl-[protein] + ATP = O-phospho-L-threonyl-[protein] + ADP + H(+)</text>
        <dbReference type="Rhea" id="RHEA:46608"/>
        <dbReference type="Rhea" id="RHEA-COMP:11060"/>
        <dbReference type="Rhea" id="RHEA-COMP:11605"/>
        <dbReference type="ChEBI" id="CHEBI:15378"/>
        <dbReference type="ChEBI" id="CHEBI:30013"/>
        <dbReference type="ChEBI" id="CHEBI:30616"/>
        <dbReference type="ChEBI" id="CHEBI:61977"/>
        <dbReference type="ChEBI" id="CHEBI:456216"/>
        <dbReference type="EC" id="2.7.11.1"/>
    </reaction>
</comment>
<dbReference type="SMART" id="SM00220">
    <property type="entry name" value="S_TKc"/>
    <property type="match status" value="1"/>
</dbReference>
<evidence type="ECO:0000313" key="14">
    <source>
        <dbReference type="EMBL" id="PIO55736.1"/>
    </source>
</evidence>
<keyword evidence="2" id="KW-0723">Serine/threonine-protein kinase</keyword>
<comment type="similarity">
    <text evidence="10">Belongs to the protein kinase superfamily. Ser/Thr protein kinase family. GCN2 subfamily.</text>
</comment>
<keyword evidence="6" id="KW-0418">Kinase</keyword>
<evidence type="ECO:0000256" key="1">
    <source>
        <dbReference type="ARBA" id="ARBA00012513"/>
    </source>
</evidence>
<dbReference type="Pfam" id="PF00069">
    <property type="entry name" value="Pkinase"/>
    <property type="match status" value="1"/>
</dbReference>
<dbReference type="GO" id="GO:0046872">
    <property type="term" value="F:metal ion binding"/>
    <property type="evidence" value="ECO:0007669"/>
    <property type="project" value="UniProtKB-KW"/>
</dbReference>
<keyword evidence="7" id="KW-0067">ATP-binding</keyword>
<dbReference type="OrthoDB" id="5337378at2759"/>
<evidence type="ECO:0000256" key="12">
    <source>
        <dbReference type="ARBA" id="ARBA00048679"/>
    </source>
</evidence>
<dbReference type="GO" id="GO:0110031">
    <property type="term" value="P:negative regulation of G2/MI transition of meiotic cell cycle"/>
    <property type="evidence" value="ECO:0007669"/>
    <property type="project" value="TreeGrafter"/>
</dbReference>
<keyword evidence="5" id="KW-0547">Nucleotide-binding</keyword>
<gene>
    <name evidence="14" type="ORF">TELCIR_22876</name>
</gene>
<evidence type="ECO:0000256" key="10">
    <source>
        <dbReference type="ARBA" id="ARBA00037982"/>
    </source>
</evidence>
<dbReference type="GO" id="GO:0051321">
    <property type="term" value="P:meiotic cell cycle"/>
    <property type="evidence" value="ECO:0007669"/>
    <property type="project" value="TreeGrafter"/>
</dbReference>
<accession>A0A2G9TCP0</accession>
<dbReference type="GO" id="GO:0005737">
    <property type="term" value="C:cytoplasm"/>
    <property type="evidence" value="ECO:0007669"/>
    <property type="project" value="TreeGrafter"/>
</dbReference>
<evidence type="ECO:0000256" key="2">
    <source>
        <dbReference type="ARBA" id="ARBA00022527"/>
    </source>
</evidence>
<dbReference type="GO" id="GO:0005634">
    <property type="term" value="C:nucleus"/>
    <property type="evidence" value="ECO:0007669"/>
    <property type="project" value="TreeGrafter"/>
</dbReference>
<dbReference type="PANTHER" id="PTHR11042:SF183">
    <property type="entry name" value="MEMBRANE-ASSOCIATED TYROSINE- AND THREONINE-SPECIFIC CDC2-INHIBITORY KINASE"/>
    <property type="match status" value="1"/>
</dbReference>
<comment type="catalytic activity">
    <reaction evidence="12">
        <text>L-seryl-[protein] + ATP = O-phospho-L-seryl-[protein] + ADP + H(+)</text>
        <dbReference type="Rhea" id="RHEA:17989"/>
        <dbReference type="Rhea" id="RHEA-COMP:9863"/>
        <dbReference type="Rhea" id="RHEA-COMP:11604"/>
        <dbReference type="ChEBI" id="CHEBI:15378"/>
        <dbReference type="ChEBI" id="CHEBI:29999"/>
        <dbReference type="ChEBI" id="CHEBI:30616"/>
        <dbReference type="ChEBI" id="CHEBI:83421"/>
        <dbReference type="ChEBI" id="CHEBI:456216"/>
        <dbReference type="EC" id="2.7.11.1"/>
    </reaction>
</comment>
<protein>
    <recommendedName>
        <fullName evidence="1">non-specific serine/threonine protein kinase</fullName>
        <ecNumber evidence="1">2.7.11.1</ecNumber>
    </recommendedName>
</protein>
<feature type="non-terminal residue" evidence="14">
    <location>
        <position position="1"/>
    </location>
</feature>
<dbReference type="InterPro" id="IPR011009">
    <property type="entry name" value="Kinase-like_dom_sf"/>
</dbReference>
<evidence type="ECO:0000256" key="9">
    <source>
        <dbReference type="ARBA" id="ARBA00023306"/>
    </source>
</evidence>
<evidence type="ECO:0000259" key="13">
    <source>
        <dbReference type="PROSITE" id="PS50011"/>
    </source>
</evidence>
<dbReference type="InterPro" id="IPR008271">
    <property type="entry name" value="Ser/Thr_kinase_AS"/>
</dbReference>
<dbReference type="PROSITE" id="PS00108">
    <property type="entry name" value="PROTEIN_KINASE_ST"/>
    <property type="match status" value="1"/>
</dbReference>
<keyword evidence="4" id="KW-0479">Metal-binding</keyword>
<keyword evidence="3" id="KW-0808">Transferase</keyword>
<dbReference type="SUPFAM" id="SSF56112">
    <property type="entry name" value="Protein kinase-like (PK-like)"/>
    <property type="match status" value="1"/>
</dbReference>